<comment type="caution">
    <text evidence="3">The sequence shown here is derived from an EMBL/GenBank/DDBJ whole genome shotgun (WGS) entry which is preliminary data.</text>
</comment>
<feature type="domain" description="Lantibiotic dehydratase N-terminal" evidence="1">
    <location>
        <begin position="40"/>
        <end position="254"/>
    </location>
</feature>
<dbReference type="NCBIfam" id="TIGR03891">
    <property type="entry name" value="thiopep_ocin"/>
    <property type="match status" value="1"/>
</dbReference>
<dbReference type="InterPro" id="IPR006827">
    <property type="entry name" value="Lant_deHydtase_N"/>
</dbReference>
<evidence type="ECO:0000259" key="1">
    <source>
        <dbReference type="Pfam" id="PF04738"/>
    </source>
</evidence>
<accession>A0A5M3X2K7</accession>
<dbReference type="InterPro" id="IPR023809">
    <property type="entry name" value="Thiopep_bacteriocin_synth_dom"/>
</dbReference>
<name>A0A5M3X2K7_9ACTN</name>
<dbReference type="RefSeq" id="WP_170322840.1">
    <property type="nucleotide sequence ID" value="NZ_BAAAHL010000059.1"/>
</dbReference>
<evidence type="ECO:0000313" key="4">
    <source>
        <dbReference type="Proteomes" id="UP000331127"/>
    </source>
</evidence>
<dbReference type="Pfam" id="PF04738">
    <property type="entry name" value="Lant_dehydr_N"/>
    <property type="match status" value="2"/>
</dbReference>
<dbReference type="Pfam" id="PF14028">
    <property type="entry name" value="Lant_dehydr_C"/>
    <property type="match status" value="1"/>
</dbReference>
<feature type="domain" description="Thiopeptide-type bacteriocin biosynthesis" evidence="2">
    <location>
        <begin position="700"/>
        <end position="930"/>
    </location>
</feature>
<dbReference type="Proteomes" id="UP000331127">
    <property type="component" value="Unassembled WGS sequence"/>
</dbReference>
<organism evidence="3 4">
    <name type="scientific">Acrocarpospora macrocephala</name>
    <dbReference type="NCBI Taxonomy" id="150177"/>
    <lineage>
        <taxon>Bacteria</taxon>
        <taxon>Bacillati</taxon>
        <taxon>Actinomycetota</taxon>
        <taxon>Actinomycetes</taxon>
        <taxon>Streptosporangiales</taxon>
        <taxon>Streptosporangiaceae</taxon>
        <taxon>Acrocarpospora</taxon>
    </lineage>
</organism>
<dbReference type="AlphaFoldDB" id="A0A5M3X2K7"/>
<protein>
    <recommendedName>
        <fullName evidence="5">Lantibiotic dehydratase</fullName>
    </recommendedName>
</protein>
<dbReference type="EMBL" id="BLAE01000051">
    <property type="protein sequence ID" value="GES13831.1"/>
    <property type="molecule type" value="Genomic_DNA"/>
</dbReference>
<evidence type="ECO:0000259" key="2">
    <source>
        <dbReference type="Pfam" id="PF14028"/>
    </source>
</evidence>
<feature type="domain" description="Lantibiotic dehydratase N-terminal" evidence="1">
    <location>
        <begin position="260"/>
        <end position="636"/>
    </location>
</feature>
<proteinExistence type="predicted"/>
<gene>
    <name evidence="3" type="ORF">Amac_074280</name>
</gene>
<sequence length="957" mass="103777">MDAVVIRVAAYPDDLVLPPWPDAHVSGWVDWVCQVWALAGVAEAVGVASPDLARVLTALCENPDRFRPRQIRRAAEALMRYLLRWTSRATPFGLFAGVAPVDLAPTASVVFGERHTALRRPDSSWLTEMVDALEKQPELLRQLPVMANNVGFARGGDWVLPCQPCVGGPLSDVSVRYTRAVRLVLREARTPIVFDDLLAKLAAESPRSPVAVIEEMLTELVRQRILLTSARPPMTVTDPLAHVTAQLDGLEGAPATLDPGQRLSVDLRLDCAIGLPAAVIDEVEAAAAILVRLAPGRPAWRSYHAAFVDRYGPGAQVGVKELVDPDRGLGYPAGFRGSLFDDEPPLARRDIMLAALAQAAALNGCAELVLNEETVAELETACTAGVIPHTELRVTLNASTPAALNGGDFTLTVACASRHAGTSVGRFLHLFTADEQDRIAEAYRGLPTSTAGAMAVQLSSPPLSARTDALARTPAVLPVLSLGEHRPPLDSAVDLDDLAVTADAHRLILMSISRGRAVEPLMLNAIDLRHGTHPLARFLCEVSTGTTAPCTPFFWGRVANRFAFLPRVRYGRTILSPARWSLTAAALPASTATAAEWVREFHEQRHSHRIPDVVRLGEDDVLIRLDLTEHAHLALLRRHLNLAGKATLTEYGTDYGWIDGRPHEIVVPLASTATPRPLTRPLRPERTHRDPGHLPGASSWLYAKLFGHPGRQAELLTVFLPDLLADWVHGVPDDWWFIRYDTPAPHLRIRLHLYEQDLYGAAARSLGQWARTVHHAGLLRDVVLDTYRPETGRFGTGPALAAAEGVFARDSAVAVAQLRTAANAQAATAASLVDLATGFLGADGPRWLVEHVTHGGDPALDRHVLRQARRPVNVPSNLLERRRTALTTYRKLLDVNHIDVVMADLLHLHHARMIGIDAESERICMRMARSVAQGLIARGGGSGISTFATGLAAGPTV</sequence>
<evidence type="ECO:0000313" key="3">
    <source>
        <dbReference type="EMBL" id="GES13831.1"/>
    </source>
</evidence>
<evidence type="ECO:0008006" key="5">
    <source>
        <dbReference type="Google" id="ProtNLM"/>
    </source>
</evidence>
<reference evidence="3 4" key="1">
    <citation type="submission" date="2019-10" db="EMBL/GenBank/DDBJ databases">
        <title>Whole genome shotgun sequence of Acrocarpospora macrocephala NBRC 16266.</title>
        <authorList>
            <person name="Ichikawa N."/>
            <person name="Kimura A."/>
            <person name="Kitahashi Y."/>
            <person name="Komaki H."/>
            <person name="Oguchi A."/>
        </authorList>
    </citation>
    <scope>NUCLEOTIDE SEQUENCE [LARGE SCALE GENOMIC DNA]</scope>
    <source>
        <strain evidence="3 4">NBRC 16266</strain>
    </source>
</reference>
<keyword evidence="4" id="KW-1185">Reference proteome</keyword>